<dbReference type="Proteomes" id="UP001259340">
    <property type="component" value="Unassembled WGS sequence"/>
</dbReference>
<proteinExistence type="predicted"/>
<evidence type="ECO:0000313" key="4">
    <source>
        <dbReference type="Proteomes" id="UP001271263"/>
    </source>
</evidence>
<evidence type="ECO:0000313" key="1">
    <source>
        <dbReference type="EMBL" id="MDR8522872.1"/>
    </source>
</evidence>
<reference evidence="1" key="2">
    <citation type="submission" date="2022-11" db="EMBL/GenBank/DDBJ databases">
        <title>Prophages regulate Shewanella fidelis motility and biofilm formation: implications for gut colonization dynamics in Ciona robusta.</title>
        <authorList>
            <person name="Natarajan O."/>
            <person name="Gibboney S.L."/>
            <person name="Young M.N."/>
            <person name="Lim S.J."/>
            <person name="Pluta N."/>
            <person name="Atkinson C.G.F."/>
            <person name="Leigh B.A."/>
            <person name="Liberti A."/>
            <person name="Kees E."/>
            <person name="Breitbart M."/>
            <person name="Gralnick J."/>
            <person name="Dishaw L.J."/>
        </authorList>
    </citation>
    <scope>NUCLEOTIDE SEQUENCE</scope>
    <source>
        <strain evidence="1">3313</strain>
    </source>
</reference>
<gene>
    <name evidence="1" type="ORF">OS133_04140</name>
    <name evidence="2" type="ORF">OS134_08100</name>
</gene>
<evidence type="ECO:0000313" key="3">
    <source>
        <dbReference type="Proteomes" id="UP001259340"/>
    </source>
</evidence>
<dbReference type="NCBIfam" id="TIGR03696">
    <property type="entry name" value="Rhs_assc_core"/>
    <property type="match status" value="1"/>
</dbReference>
<dbReference type="RefSeq" id="WP_310654079.1">
    <property type="nucleotide sequence ID" value="NZ_JAPMLA010000003.1"/>
</dbReference>
<evidence type="ECO:0008006" key="5">
    <source>
        <dbReference type="Google" id="ProtNLM"/>
    </source>
</evidence>
<dbReference type="Gene3D" id="2.180.10.10">
    <property type="entry name" value="RHS repeat-associated core"/>
    <property type="match status" value="1"/>
</dbReference>
<sequence length="408" mass="43703">MPSSWLKYTDGLNTQTAIVSGTLIDGNTGAVLQHRGYDVFGRPRNIAAGNGLLTNCQGVTKGYTNHEHLNEQQLIHMNGRVYDYNVGRFLSVDPFLQFPENSQSANPYSYILNNPMSGTDPTGYCQADDNMSDCSDGLKNGEIKDVTNADGEKIGTVGKDKEGNTYVTSGDKNDVKGAMAVVNNPGRFKYKWVGKQDNGTNQSGGSWFSNFVSSFAGASDTGVGRQINGLGVDYLNGDISKDEYMSGLDAIGKGGLTGALIVAPGPEDAALAVFVATKTGQWATKLATEASTMIRVAWNSRKLGIGNVDNFIASQQKRLFSKLGAKIGQGRLPYEASKEGIMSAIDTVKSTLGSPSHMTNIIPSSQVRGSHDLIHVYSKQSNSTVSLRVLGRGKYEFDTLISGKSSKF</sequence>
<organism evidence="1 3">
    <name type="scientific">Shewanella fidelis</name>
    <dbReference type="NCBI Taxonomy" id="173509"/>
    <lineage>
        <taxon>Bacteria</taxon>
        <taxon>Pseudomonadati</taxon>
        <taxon>Pseudomonadota</taxon>
        <taxon>Gammaproteobacteria</taxon>
        <taxon>Alteromonadales</taxon>
        <taxon>Shewanellaceae</taxon>
        <taxon>Shewanella</taxon>
    </lineage>
</organism>
<keyword evidence="4" id="KW-1185">Reference proteome</keyword>
<dbReference type="AlphaFoldDB" id="A0AAW8NHP6"/>
<comment type="caution">
    <text evidence="1">The sequence shown here is derived from an EMBL/GenBank/DDBJ whole genome shotgun (WGS) entry which is preliminary data.</text>
</comment>
<accession>A0AAW8NHP6</accession>
<name>A0AAW8NHP6_9GAMM</name>
<dbReference type="Proteomes" id="UP001271263">
    <property type="component" value="Unassembled WGS sequence"/>
</dbReference>
<dbReference type="InterPro" id="IPR022385">
    <property type="entry name" value="Rhs_assc_core"/>
</dbReference>
<dbReference type="EMBL" id="JAPMLE010000001">
    <property type="protein sequence ID" value="MDR8522872.1"/>
    <property type="molecule type" value="Genomic_DNA"/>
</dbReference>
<dbReference type="EMBL" id="JAPMLD010000003">
    <property type="protein sequence ID" value="MDW4824013.1"/>
    <property type="molecule type" value="Genomic_DNA"/>
</dbReference>
<evidence type="ECO:0000313" key="2">
    <source>
        <dbReference type="EMBL" id="MDW4824013.1"/>
    </source>
</evidence>
<reference evidence="2 4" key="1">
    <citation type="journal article" date="2022" name="bioRxiv">
        <title>Prophages regulate Shewanella fidelis 3313 motility and biofilm formation: implications for gut colonization dynamics in Ciona robusta.</title>
        <authorList>
            <person name="Natarajan O."/>
            <person name="Gibboney S.L."/>
            <person name="Young M.N."/>
            <person name="Lim S.J."/>
            <person name="Pluta N."/>
            <person name="Atkinson C.G."/>
            <person name="Leigh B.A."/>
            <person name="Liberti A."/>
            <person name="Kees E.D."/>
            <person name="Breitbart M."/>
            <person name="Gralnick J.A."/>
            <person name="Dishaw L.J."/>
        </authorList>
    </citation>
    <scope>NUCLEOTIDE SEQUENCE [LARGE SCALE GENOMIC DNA]</scope>
    <source>
        <strain evidence="2 4">JG4066</strain>
    </source>
</reference>
<protein>
    <recommendedName>
        <fullName evidence="5">RHS repeat-associated core domain-containing protein</fullName>
    </recommendedName>
</protein>